<reference evidence="1 2" key="1">
    <citation type="submission" date="2019-10" db="EMBL/GenBank/DDBJ databases">
        <title>Streptomyces smaragdinus sp. nov. and Streptomyces fabii sp. nov., isolated from the gut of fungus growing-termite Macrotermes natalensis.</title>
        <authorList>
            <person name="Schwitalla J."/>
            <person name="Benndorf R."/>
            <person name="Martin K."/>
            <person name="De Beer W."/>
            <person name="Kaster A.-K."/>
            <person name="Vollmers J."/>
            <person name="Poulsen M."/>
            <person name="Beemelmanns C."/>
        </authorList>
    </citation>
    <scope>NUCLEOTIDE SEQUENCE [LARGE SCALE GENOMIC DNA]</scope>
    <source>
        <strain evidence="1 2">RB5</strain>
    </source>
</reference>
<organism evidence="1 2">
    <name type="scientific">Streptomyces smaragdinus</name>
    <dbReference type="NCBI Taxonomy" id="2585196"/>
    <lineage>
        <taxon>Bacteria</taxon>
        <taxon>Bacillati</taxon>
        <taxon>Actinomycetota</taxon>
        <taxon>Actinomycetes</taxon>
        <taxon>Kitasatosporales</taxon>
        <taxon>Streptomycetaceae</taxon>
        <taxon>Streptomyces</taxon>
    </lineage>
</organism>
<keyword evidence="2" id="KW-1185">Reference proteome</keyword>
<accession>A0A7K0CNV4</accession>
<evidence type="ECO:0000313" key="2">
    <source>
        <dbReference type="Proteomes" id="UP000466345"/>
    </source>
</evidence>
<sequence length="153" mass="16550">MTTALSPTTPGTPTGPVRSVRDIVPADLWDKQVGLLMRDYPYDSVMAARVLGQGYAYLLTAMAKRGRHLGLAPSKLVDIGVHTIILDTVAFAELCEKHNDGHFLHHVPDIAFKHDGSVMKTAHLIATEGYDVDLPLWADAADCGPCHPGNDSH</sequence>
<dbReference type="OrthoDB" id="5328543at2"/>
<protein>
    <submittedName>
        <fullName evidence="1">Uncharacterized protein</fullName>
    </submittedName>
</protein>
<dbReference type="EMBL" id="WEGJ01000029">
    <property type="protein sequence ID" value="MQY15158.1"/>
    <property type="molecule type" value="Genomic_DNA"/>
</dbReference>
<name>A0A7K0CNV4_9ACTN</name>
<evidence type="ECO:0000313" key="1">
    <source>
        <dbReference type="EMBL" id="MQY15158.1"/>
    </source>
</evidence>
<dbReference type="RefSeq" id="WP_153455992.1">
    <property type="nucleotide sequence ID" value="NZ_WEGJ01000029.1"/>
</dbReference>
<dbReference type="Proteomes" id="UP000466345">
    <property type="component" value="Unassembled WGS sequence"/>
</dbReference>
<dbReference type="AlphaFoldDB" id="A0A7K0CNV4"/>
<proteinExistence type="predicted"/>
<comment type="caution">
    <text evidence="1">The sequence shown here is derived from an EMBL/GenBank/DDBJ whole genome shotgun (WGS) entry which is preliminary data.</text>
</comment>
<gene>
    <name evidence="1" type="ORF">SRB5_53360</name>
</gene>